<accession>A0A5B8UQW8</accession>
<dbReference type="OrthoDB" id="797666at2"/>
<reference evidence="2 3" key="1">
    <citation type="journal article" date="2017" name="Curr. Microbiol.">
        <title>Mucilaginibacter ginsenosidivorans sp. nov., Isolated from Soil of Ginseng Field.</title>
        <authorList>
            <person name="Kim M.M."/>
            <person name="Siddiqi M.Z."/>
            <person name="Im W.T."/>
        </authorList>
    </citation>
    <scope>NUCLEOTIDE SEQUENCE [LARGE SCALE GENOMIC DNA]</scope>
    <source>
        <strain evidence="2 3">Gsoil 3017</strain>
    </source>
</reference>
<dbReference type="RefSeq" id="WP_147029880.1">
    <property type="nucleotide sequence ID" value="NZ_CP042436.1"/>
</dbReference>
<proteinExistence type="predicted"/>
<evidence type="ECO:0000313" key="3">
    <source>
        <dbReference type="Proteomes" id="UP000321479"/>
    </source>
</evidence>
<dbReference type="KEGG" id="mgin:FRZ54_01460"/>
<name>A0A5B8UQW8_9SPHI</name>
<evidence type="ECO:0000256" key="1">
    <source>
        <dbReference type="SAM" id="Phobius"/>
    </source>
</evidence>
<dbReference type="Proteomes" id="UP000321479">
    <property type="component" value="Chromosome"/>
</dbReference>
<dbReference type="AlphaFoldDB" id="A0A5B8UQW8"/>
<organism evidence="2 3">
    <name type="scientific">Mucilaginibacter ginsenosidivorans</name>
    <dbReference type="NCBI Taxonomy" id="398053"/>
    <lineage>
        <taxon>Bacteria</taxon>
        <taxon>Pseudomonadati</taxon>
        <taxon>Bacteroidota</taxon>
        <taxon>Sphingobacteriia</taxon>
        <taxon>Sphingobacteriales</taxon>
        <taxon>Sphingobacteriaceae</taxon>
        <taxon>Mucilaginibacter</taxon>
    </lineage>
</organism>
<evidence type="ECO:0000313" key="2">
    <source>
        <dbReference type="EMBL" id="QEC61302.1"/>
    </source>
</evidence>
<keyword evidence="3" id="KW-1185">Reference proteome</keyword>
<feature type="transmembrane region" description="Helical" evidence="1">
    <location>
        <begin position="50"/>
        <end position="69"/>
    </location>
</feature>
<feature type="transmembrane region" description="Helical" evidence="1">
    <location>
        <begin position="20"/>
        <end position="38"/>
    </location>
</feature>
<dbReference type="EMBL" id="CP042436">
    <property type="protein sequence ID" value="QEC61302.1"/>
    <property type="molecule type" value="Genomic_DNA"/>
</dbReference>
<sequence length="193" mass="22340">MDRLSVDIFIPQETGFRLSPNRIVFGLWFITLVFLWLFDGFFPADSYLRGIIIGIDVFVSLFFLGQSYLSYEPLDGTIQGTIVFKSDSIVVNEKVYDLKMIGKLDFAFNDYYGRMMYGTRGFNSRFSQGFDNFVEFKDSSQQTVRIYFRMQDKHGARAFYSFINDAVQCGAMSYYRAIDLIDVENVRKPGTSN</sequence>
<keyword evidence="1" id="KW-1133">Transmembrane helix</keyword>
<gene>
    <name evidence="2" type="ORF">FRZ54_01460</name>
</gene>
<keyword evidence="1" id="KW-0812">Transmembrane</keyword>
<keyword evidence="1" id="KW-0472">Membrane</keyword>
<protein>
    <submittedName>
        <fullName evidence="2">Uncharacterized protein</fullName>
    </submittedName>
</protein>